<dbReference type="AlphaFoldDB" id="A0AAP2HS50"/>
<reference evidence="1" key="1">
    <citation type="submission" date="2021-06" db="EMBL/GenBank/DDBJ databases">
        <title>A collection of bacterial strains from the Burkholderia cepacia Research Laboratory and Repository.</title>
        <authorList>
            <person name="Lipuma J."/>
            <person name="Spilker T."/>
        </authorList>
    </citation>
    <scope>NUCLEOTIDE SEQUENCE</scope>
    <source>
        <strain evidence="1">AU37435</strain>
    </source>
</reference>
<proteinExistence type="predicted"/>
<evidence type="ECO:0000313" key="2">
    <source>
        <dbReference type="Proteomes" id="UP001196915"/>
    </source>
</evidence>
<gene>
    <name evidence="1" type="ORF">KTE52_30060</name>
</gene>
<organism evidence="1 2">
    <name type="scientific">Burkholderia multivorans</name>
    <dbReference type="NCBI Taxonomy" id="87883"/>
    <lineage>
        <taxon>Bacteria</taxon>
        <taxon>Pseudomonadati</taxon>
        <taxon>Pseudomonadota</taxon>
        <taxon>Betaproteobacteria</taxon>
        <taxon>Burkholderiales</taxon>
        <taxon>Burkholderiaceae</taxon>
        <taxon>Burkholderia</taxon>
        <taxon>Burkholderia cepacia complex</taxon>
    </lineage>
</organism>
<evidence type="ECO:0000313" key="1">
    <source>
        <dbReference type="EMBL" id="MBU9360574.1"/>
    </source>
</evidence>
<name>A0AAP2HS50_9BURK</name>
<accession>A0AAP2HS50</accession>
<sequence length="50" mass="5396">MNEIAAVKERRCGGEAEAKQRQAKASKDQAEAMCLQCGRRDAAMLAVAMV</sequence>
<dbReference type="RefSeq" id="WP_175685228.1">
    <property type="nucleotide sequence ID" value="NZ_CADFDI010000002.1"/>
</dbReference>
<dbReference type="EMBL" id="JAHPMX010000031">
    <property type="protein sequence ID" value="MBU9360574.1"/>
    <property type="molecule type" value="Genomic_DNA"/>
</dbReference>
<comment type="caution">
    <text evidence="1">The sequence shown here is derived from an EMBL/GenBank/DDBJ whole genome shotgun (WGS) entry which is preliminary data.</text>
</comment>
<dbReference type="Proteomes" id="UP001196915">
    <property type="component" value="Unassembled WGS sequence"/>
</dbReference>
<protein>
    <submittedName>
        <fullName evidence="1">Uncharacterized protein</fullName>
    </submittedName>
</protein>